<dbReference type="GO" id="GO:1990904">
    <property type="term" value="C:ribonucleoprotein complex"/>
    <property type="evidence" value="ECO:0007669"/>
    <property type="project" value="UniProtKB-KW"/>
</dbReference>
<evidence type="ECO:0000313" key="6">
    <source>
        <dbReference type="Proteomes" id="UP000263012"/>
    </source>
</evidence>
<evidence type="ECO:0000256" key="4">
    <source>
        <dbReference type="HAMAP-Rule" id="MF_00511"/>
    </source>
</evidence>
<proteinExistence type="inferred from homology"/>
<dbReference type="AlphaFoldDB" id="A0A343TLY8"/>
<dbReference type="HAMAP" id="MF_00511">
    <property type="entry name" value="Ribosomal_eS17"/>
    <property type="match status" value="1"/>
</dbReference>
<evidence type="ECO:0000256" key="1">
    <source>
        <dbReference type="ARBA" id="ARBA00010444"/>
    </source>
</evidence>
<dbReference type="Gene3D" id="1.10.60.20">
    <property type="entry name" value="Ribosomal protein S17e-like"/>
    <property type="match status" value="1"/>
</dbReference>
<dbReference type="EMBL" id="CP025066">
    <property type="protein sequence ID" value="AUX10110.1"/>
    <property type="molecule type" value="Genomic_DNA"/>
</dbReference>
<dbReference type="SUPFAM" id="SSF116820">
    <property type="entry name" value="Rps17e-like"/>
    <property type="match status" value="1"/>
</dbReference>
<keyword evidence="6" id="KW-1185">Reference proteome</keyword>
<organism evidence="5 6">
    <name type="scientific">Halalkaliarchaeum desulfuricum</name>
    <dbReference type="NCBI Taxonomy" id="2055893"/>
    <lineage>
        <taxon>Archaea</taxon>
        <taxon>Methanobacteriati</taxon>
        <taxon>Methanobacteriota</taxon>
        <taxon>Stenosarchaea group</taxon>
        <taxon>Halobacteria</taxon>
        <taxon>Halobacteriales</taxon>
        <taxon>Haloferacaceae</taxon>
        <taxon>Halalkaliarchaeum</taxon>
    </lineage>
</organism>
<sequence>MSIDPTDVITIGDELLRNNPDTFDEDFGENKTHVERLTDIGSKRVRNRVAGYITRKKQRQTQPSR</sequence>
<protein>
    <recommendedName>
        <fullName evidence="4">Small ribosomal subunit protein eS17</fullName>
    </recommendedName>
</protein>
<dbReference type="Proteomes" id="UP000263012">
    <property type="component" value="Chromosome"/>
</dbReference>
<evidence type="ECO:0000256" key="2">
    <source>
        <dbReference type="ARBA" id="ARBA00022980"/>
    </source>
</evidence>
<dbReference type="NCBIfam" id="NF002242">
    <property type="entry name" value="PRK01151.1"/>
    <property type="match status" value="1"/>
</dbReference>
<dbReference type="InterPro" id="IPR001210">
    <property type="entry name" value="Ribosomal_eS17"/>
</dbReference>
<name>A0A343TLY8_9EURY</name>
<dbReference type="GO" id="GO:0005840">
    <property type="term" value="C:ribosome"/>
    <property type="evidence" value="ECO:0007669"/>
    <property type="project" value="UniProtKB-KW"/>
</dbReference>
<comment type="similarity">
    <text evidence="1 4">Belongs to the eukaryotic ribosomal protein eS17 family.</text>
</comment>
<dbReference type="OrthoDB" id="52479at2157"/>
<dbReference type="GO" id="GO:0003735">
    <property type="term" value="F:structural constituent of ribosome"/>
    <property type="evidence" value="ECO:0007669"/>
    <property type="project" value="InterPro"/>
</dbReference>
<dbReference type="PROSITE" id="PS00712">
    <property type="entry name" value="RIBOSOMAL_S17E"/>
    <property type="match status" value="1"/>
</dbReference>
<gene>
    <name evidence="4" type="primary">rps17e</name>
    <name evidence="5" type="ORF">AArcSl_2489</name>
</gene>
<evidence type="ECO:0000256" key="3">
    <source>
        <dbReference type="ARBA" id="ARBA00023274"/>
    </source>
</evidence>
<dbReference type="InterPro" id="IPR036401">
    <property type="entry name" value="Ribosomal_eS17_sf"/>
</dbReference>
<dbReference type="InterPro" id="IPR018273">
    <property type="entry name" value="Ribosomal_eS17_CS"/>
</dbReference>
<accession>A0A343TLY8</accession>
<evidence type="ECO:0000313" key="5">
    <source>
        <dbReference type="EMBL" id="AUX10110.1"/>
    </source>
</evidence>
<dbReference type="KEGG" id="hdf:AArcSl_2489"/>
<keyword evidence="3 4" id="KW-0687">Ribonucleoprotein</keyword>
<keyword evidence="2 4" id="KW-0689">Ribosomal protein</keyword>
<dbReference type="RefSeq" id="WP_119819809.1">
    <property type="nucleotide sequence ID" value="NZ_CP025066.1"/>
</dbReference>
<dbReference type="Pfam" id="PF00833">
    <property type="entry name" value="Ribosomal_S17e"/>
    <property type="match status" value="1"/>
</dbReference>
<dbReference type="GO" id="GO:0006412">
    <property type="term" value="P:translation"/>
    <property type="evidence" value="ECO:0007669"/>
    <property type="project" value="UniProtKB-UniRule"/>
</dbReference>
<reference evidence="6" key="1">
    <citation type="submission" date="2017-11" db="EMBL/GenBank/DDBJ databases">
        <title>Phenotypic and genomic properties of facultatively anaerobic sulfur-reducing natronoarchaea from hypersaline soda lakes.</title>
        <authorList>
            <person name="Sorokin D.Y."/>
            <person name="Kublanov I.V."/>
            <person name="Roman P."/>
            <person name="Sinninghe Damste J.S."/>
            <person name="Golyshin P.N."/>
            <person name="Rojo D."/>
            <person name="Ciordia S."/>
            <person name="Mena M.D.C."/>
            <person name="Ferrer M."/>
            <person name="Messina E."/>
            <person name="Smedile F."/>
            <person name="La Spada G."/>
            <person name="La Cono V."/>
            <person name="Yakimov M.M."/>
        </authorList>
    </citation>
    <scope>NUCLEOTIDE SEQUENCE [LARGE SCALE GENOMIC DNA]</scope>
    <source>
        <strain evidence="6">AArc-Sl</strain>
    </source>
</reference>
<dbReference type="GeneID" id="37878844"/>